<evidence type="ECO:0000256" key="2">
    <source>
        <dbReference type="ARBA" id="ARBA00023125"/>
    </source>
</evidence>
<gene>
    <name evidence="6" type="ordered locus">HCH_03198</name>
</gene>
<dbReference type="eggNOG" id="COG1309">
    <property type="taxonomic scope" value="Bacteria"/>
</dbReference>
<name>Q2SHB5_HAHCH</name>
<keyword evidence="3" id="KW-0804">Transcription</keyword>
<dbReference type="KEGG" id="hch:HCH_03198"/>
<dbReference type="PANTHER" id="PTHR47506">
    <property type="entry name" value="TRANSCRIPTIONAL REGULATORY PROTEIN"/>
    <property type="match status" value="1"/>
</dbReference>
<dbReference type="SUPFAM" id="SSF48498">
    <property type="entry name" value="Tetracyclin repressor-like, C-terminal domain"/>
    <property type="match status" value="1"/>
</dbReference>
<dbReference type="InterPro" id="IPR009057">
    <property type="entry name" value="Homeodomain-like_sf"/>
</dbReference>
<protein>
    <submittedName>
        <fullName evidence="6">Transcriptional regulator</fullName>
    </submittedName>
</protein>
<dbReference type="PANTHER" id="PTHR47506:SF7">
    <property type="entry name" value="TRANSCRIPTIONAL REGULATORY PROTEIN"/>
    <property type="match status" value="1"/>
</dbReference>
<dbReference type="EMBL" id="CP000155">
    <property type="protein sequence ID" value="ABC29959.1"/>
    <property type="molecule type" value="Genomic_DNA"/>
</dbReference>
<dbReference type="HOGENOM" id="CLU_069356_28_2_6"/>
<proteinExistence type="predicted"/>
<dbReference type="AlphaFoldDB" id="Q2SHB5"/>
<dbReference type="InterPro" id="IPR036271">
    <property type="entry name" value="Tet_transcr_reg_TetR-rel_C_sf"/>
</dbReference>
<evidence type="ECO:0000256" key="3">
    <source>
        <dbReference type="ARBA" id="ARBA00023163"/>
    </source>
</evidence>
<dbReference type="OrthoDB" id="9798857at2"/>
<dbReference type="PROSITE" id="PS50977">
    <property type="entry name" value="HTH_TETR_2"/>
    <property type="match status" value="1"/>
</dbReference>
<sequence length="189" mass="21064">MPWKPEHKQQTRERILDSAARLFALNGFDKVGINDVMAHAGLTRGAFYAHFSSKTQLYAEAIVTSALQGRAMLQPDDNQPPQLEALINGYLSLEHRRGDQARCPLAFLTTDIAQREEQVRDTYTRVFKGFVNALQQHLNPEDAASQEQAMRTAVVMIGGMAIARAINDEELAGSLLEVCREAALVERKL</sequence>
<dbReference type="PRINTS" id="PR00455">
    <property type="entry name" value="HTHTETR"/>
</dbReference>
<accession>Q2SHB5</accession>
<evidence type="ECO:0000313" key="7">
    <source>
        <dbReference type="Proteomes" id="UP000000238"/>
    </source>
</evidence>
<dbReference type="Proteomes" id="UP000000238">
    <property type="component" value="Chromosome"/>
</dbReference>
<evidence type="ECO:0000259" key="5">
    <source>
        <dbReference type="PROSITE" id="PS50977"/>
    </source>
</evidence>
<evidence type="ECO:0000256" key="4">
    <source>
        <dbReference type="PROSITE-ProRule" id="PRU00335"/>
    </source>
</evidence>
<keyword evidence="2 4" id="KW-0238">DNA-binding</keyword>
<keyword evidence="1" id="KW-0805">Transcription regulation</keyword>
<dbReference type="Gene3D" id="1.10.357.10">
    <property type="entry name" value="Tetracycline Repressor, domain 2"/>
    <property type="match status" value="1"/>
</dbReference>
<dbReference type="Pfam" id="PF00440">
    <property type="entry name" value="TetR_N"/>
    <property type="match status" value="1"/>
</dbReference>
<dbReference type="SUPFAM" id="SSF46689">
    <property type="entry name" value="Homeodomain-like"/>
    <property type="match status" value="1"/>
</dbReference>
<dbReference type="RefSeq" id="WP_011397028.1">
    <property type="nucleotide sequence ID" value="NC_007645.1"/>
</dbReference>
<keyword evidence="7" id="KW-1185">Reference proteome</keyword>
<dbReference type="GO" id="GO:0003677">
    <property type="term" value="F:DNA binding"/>
    <property type="evidence" value="ECO:0007669"/>
    <property type="project" value="UniProtKB-UniRule"/>
</dbReference>
<evidence type="ECO:0000313" key="6">
    <source>
        <dbReference type="EMBL" id="ABC29959.1"/>
    </source>
</evidence>
<organism evidence="6 7">
    <name type="scientific">Hahella chejuensis (strain KCTC 2396)</name>
    <dbReference type="NCBI Taxonomy" id="349521"/>
    <lineage>
        <taxon>Bacteria</taxon>
        <taxon>Pseudomonadati</taxon>
        <taxon>Pseudomonadota</taxon>
        <taxon>Gammaproteobacteria</taxon>
        <taxon>Oceanospirillales</taxon>
        <taxon>Hahellaceae</taxon>
        <taxon>Hahella</taxon>
    </lineage>
</organism>
<feature type="domain" description="HTH tetR-type" evidence="5">
    <location>
        <begin position="9"/>
        <end position="69"/>
    </location>
</feature>
<dbReference type="STRING" id="349521.HCH_03198"/>
<feature type="DNA-binding region" description="H-T-H motif" evidence="4">
    <location>
        <begin position="32"/>
        <end position="51"/>
    </location>
</feature>
<evidence type="ECO:0000256" key="1">
    <source>
        <dbReference type="ARBA" id="ARBA00023015"/>
    </source>
</evidence>
<dbReference type="InterPro" id="IPR001647">
    <property type="entry name" value="HTH_TetR"/>
</dbReference>
<reference evidence="6 7" key="1">
    <citation type="journal article" date="2005" name="Nucleic Acids Res.">
        <title>Genomic blueprint of Hahella chejuensis, a marine microbe producing an algicidal agent.</title>
        <authorList>
            <person name="Jeong H."/>
            <person name="Yim J.H."/>
            <person name="Lee C."/>
            <person name="Choi S.-H."/>
            <person name="Park Y.K."/>
            <person name="Yoon S.H."/>
            <person name="Hur C.-G."/>
            <person name="Kang H.-Y."/>
            <person name="Kim D."/>
            <person name="Lee H.H."/>
            <person name="Park K.H."/>
            <person name="Park S.-H."/>
            <person name="Park H.-S."/>
            <person name="Lee H.K."/>
            <person name="Oh T.K."/>
            <person name="Kim J.F."/>
        </authorList>
    </citation>
    <scope>NUCLEOTIDE SEQUENCE [LARGE SCALE GENOMIC DNA]</scope>
    <source>
        <strain evidence="6 7">KCTC 2396</strain>
    </source>
</reference>
<dbReference type="Gene3D" id="1.10.10.60">
    <property type="entry name" value="Homeodomain-like"/>
    <property type="match status" value="1"/>
</dbReference>